<evidence type="ECO:0000256" key="5">
    <source>
        <dbReference type="ARBA" id="ARBA00022692"/>
    </source>
</evidence>
<feature type="transmembrane region" description="Helical" evidence="12">
    <location>
        <begin position="28"/>
        <end position="47"/>
    </location>
</feature>
<feature type="transmembrane region" description="Helical" evidence="12">
    <location>
        <begin position="136"/>
        <end position="155"/>
    </location>
</feature>
<comment type="subcellular location">
    <subcellularLocation>
        <location evidence="1">Cell membrane</location>
        <topology evidence="1">Multi-pass membrane protein</topology>
    </subcellularLocation>
</comment>
<sequence length="690" mass="77186">MFPNQRSLARRGMSTLLVWLERLKAVDLLLFAAVIMAKLYLFSQFIGMTKFEMTDKDKLIELGALMLLSFWTIWLPARGRIVALIVLNLIVSFVLYADMIYFRYFQDFISVPVLLQFSQVDSLGGSIGTLLSWKDIVFFIDWMVIVPFAVYVIWFGRRDLRSAGPPRGASPVWLKAAVRIVLSAVIFTVGTSLYFSNVNEAKRTWGQGIFVGNWWNLSIYNVTGALGFHGYDVYRYVKQNYLDAATVTAEQSSEAKQWIEERGDLRGALEQDPLFGAYAGSNVVMVQLEAFQNFMVGKSIGGQEITPNLNKLIDTSAYFSQFYHQTSQGRTSDGDFAANCSMQPVTNGSVFIQYASHEFDCMSKILKERDYATTVFHPYEGGFWNRNTMYHNMKYDKFYSLKHFILDEKVGWALGDKSFFRQSMDVVADQQKPFYSFMITLTSHHPYTMPDTEKKLDVGSLDGTIMGDYLQAVHYVDAAMGELVDRMKEEGLWDNTIFVAYGDHDNSIKDWKLFETFLGKPLSDLDREMIQKQVAMFVHLPGDGQAGTHANVAGQLDITPTILHLLGISTADRYMIGTPLLTAQPLEGKKVVLRNGAFTDGTVYYMPSGDGITENGKCWNIAAGAAGDMNACLGAIEDARTELNMSDQIVMSDLIDDFKKQGAVEARAGGGDDGEAAVAAQVEADAEAVR</sequence>
<dbReference type="AlphaFoldDB" id="A0A927CHC8"/>
<evidence type="ECO:0000256" key="7">
    <source>
        <dbReference type="ARBA" id="ARBA00023136"/>
    </source>
</evidence>
<dbReference type="CDD" id="cd16015">
    <property type="entry name" value="LTA_synthase"/>
    <property type="match status" value="1"/>
</dbReference>
<name>A0A927CHC8_9BACL</name>
<feature type="binding site" evidence="11">
    <location>
        <position position="289"/>
    </location>
    <ligand>
        <name>Mn(2+)</name>
        <dbReference type="ChEBI" id="CHEBI:29035"/>
    </ligand>
</feature>
<keyword evidence="15" id="KW-1185">Reference proteome</keyword>
<gene>
    <name evidence="14" type="ORF">IDH41_03020</name>
</gene>
<feature type="binding site" evidence="11">
    <location>
        <position position="504"/>
    </location>
    <ligand>
        <name>Mn(2+)</name>
        <dbReference type="ChEBI" id="CHEBI:29035"/>
    </ligand>
</feature>
<comment type="pathway">
    <text evidence="2">Cell wall biogenesis; lipoteichoic acid biosynthesis.</text>
</comment>
<feature type="binding site" evidence="10">
    <location>
        <position position="444"/>
    </location>
    <ligand>
        <name>substrate</name>
    </ligand>
</feature>
<evidence type="ECO:0000256" key="10">
    <source>
        <dbReference type="PIRSR" id="PIRSR005091-2"/>
    </source>
</evidence>
<dbReference type="Gene3D" id="3.40.720.10">
    <property type="entry name" value="Alkaline Phosphatase, subunit A"/>
    <property type="match status" value="1"/>
</dbReference>
<dbReference type="PIRSF" id="PIRSF005091">
    <property type="entry name" value="Mmb_sulf_HI1246"/>
    <property type="match status" value="1"/>
</dbReference>
<proteinExistence type="inferred from homology"/>
<keyword evidence="5 12" id="KW-0812">Transmembrane</keyword>
<dbReference type="Pfam" id="PF00884">
    <property type="entry name" value="Sulfatase"/>
    <property type="match status" value="1"/>
</dbReference>
<dbReference type="PANTHER" id="PTHR47371">
    <property type="entry name" value="LIPOTEICHOIC ACID SYNTHASE"/>
    <property type="match status" value="1"/>
</dbReference>
<evidence type="ECO:0000256" key="3">
    <source>
        <dbReference type="ARBA" id="ARBA00009983"/>
    </source>
</evidence>
<feature type="transmembrane region" description="Helical" evidence="12">
    <location>
        <begin position="81"/>
        <end position="101"/>
    </location>
</feature>
<dbReference type="SUPFAM" id="SSF53649">
    <property type="entry name" value="Alkaline phosphatase-like"/>
    <property type="match status" value="1"/>
</dbReference>
<keyword evidence="7 8" id="KW-0472">Membrane</keyword>
<feature type="transmembrane region" description="Helical" evidence="12">
    <location>
        <begin position="59"/>
        <end position="75"/>
    </location>
</feature>
<dbReference type="GO" id="GO:0005886">
    <property type="term" value="C:plasma membrane"/>
    <property type="evidence" value="ECO:0007669"/>
    <property type="project" value="UniProtKB-SubCell"/>
</dbReference>
<evidence type="ECO:0000313" key="15">
    <source>
        <dbReference type="Proteomes" id="UP000632125"/>
    </source>
</evidence>
<feature type="binding site" evidence="11">
    <location>
        <position position="503"/>
    </location>
    <ligand>
        <name>Mn(2+)</name>
        <dbReference type="ChEBI" id="CHEBI:29035"/>
    </ligand>
</feature>
<accession>A0A927CHC8</accession>
<dbReference type="PANTHER" id="PTHR47371:SF3">
    <property type="entry name" value="PHOSPHOGLYCEROL TRANSFERASE I"/>
    <property type="match status" value="1"/>
</dbReference>
<comment type="similarity">
    <text evidence="3 8">Belongs to the LTA synthase family.</text>
</comment>
<evidence type="ECO:0000256" key="9">
    <source>
        <dbReference type="PIRSR" id="PIRSR005091-1"/>
    </source>
</evidence>
<feature type="binding site" evidence="11">
    <location>
        <position position="331"/>
    </location>
    <ligand>
        <name>Mn(2+)</name>
        <dbReference type="ChEBI" id="CHEBI:29035"/>
    </ligand>
</feature>
<evidence type="ECO:0000256" key="12">
    <source>
        <dbReference type="SAM" id="Phobius"/>
    </source>
</evidence>
<evidence type="ECO:0000313" key="14">
    <source>
        <dbReference type="EMBL" id="MBD2867534.1"/>
    </source>
</evidence>
<evidence type="ECO:0000256" key="4">
    <source>
        <dbReference type="ARBA" id="ARBA00022475"/>
    </source>
</evidence>
<feature type="transmembrane region" description="Helical" evidence="12">
    <location>
        <begin position="176"/>
        <end position="195"/>
    </location>
</feature>
<evidence type="ECO:0000256" key="11">
    <source>
        <dbReference type="PIRSR" id="PIRSR005091-3"/>
    </source>
</evidence>
<feature type="active site" evidence="9">
    <location>
        <position position="331"/>
    </location>
</feature>
<keyword evidence="4 8" id="KW-1003">Cell membrane</keyword>
<evidence type="ECO:0000256" key="1">
    <source>
        <dbReference type="ARBA" id="ARBA00004651"/>
    </source>
</evidence>
<dbReference type="Gene3D" id="3.30.1120.170">
    <property type="match status" value="1"/>
</dbReference>
<dbReference type="InterPro" id="IPR050448">
    <property type="entry name" value="OpgB/LTA_synthase_biosynth"/>
</dbReference>
<evidence type="ECO:0000256" key="6">
    <source>
        <dbReference type="ARBA" id="ARBA00022989"/>
    </source>
</evidence>
<protein>
    <submittedName>
        <fullName evidence="14">LTA synthase family protein</fullName>
    </submittedName>
</protein>
<evidence type="ECO:0000256" key="8">
    <source>
        <dbReference type="PIRNR" id="PIRNR005091"/>
    </source>
</evidence>
<dbReference type="Proteomes" id="UP000632125">
    <property type="component" value="Unassembled WGS sequence"/>
</dbReference>
<dbReference type="InterPro" id="IPR017850">
    <property type="entry name" value="Alkaline_phosphatase_core_sf"/>
</dbReference>
<dbReference type="InterPro" id="IPR012160">
    <property type="entry name" value="LtaS-like"/>
</dbReference>
<organism evidence="14 15">
    <name type="scientific">Paenibacillus arenilitoris</name>
    <dbReference type="NCBI Taxonomy" id="2772299"/>
    <lineage>
        <taxon>Bacteria</taxon>
        <taxon>Bacillati</taxon>
        <taxon>Bacillota</taxon>
        <taxon>Bacilli</taxon>
        <taxon>Bacillales</taxon>
        <taxon>Paenibacillaceae</taxon>
        <taxon>Paenibacillus</taxon>
    </lineage>
</organism>
<dbReference type="RefSeq" id="WP_190858140.1">
    <property type="nucleotide sequence ID" value="NZ_JACXIY010000002.1"/>
</dbReference>
<evidence type="ECO:0000256" key="2">
    <source>
        <dbReference type="ARBA" id="ARBA00004936"/>
    </source>
</evidence>
<keyword evidence="6 12" id="KW-1133">Transmembrane helix</keyword>
<keyword evidence="10" id="KW-0464">Manganese</keyword>
<dbReference type="EMBL" id="JACXIY010000002">
    <property type="protein sequence ID" value="MBD2867534.1"/>
    <property type="molecule type" value="Genomic_DNA"/>
</dbReference>
<feature type="domain" description="Sulfatase N-terminal" evidence="13">
    <location>
        <begin position="281"/>
        <end position="568"/>
    </location>
</feature>
<dbReference type="InterPro" id="IPR000917">
    <property type="entry name" value="Sulfatase_N"/>
</dbReference>
<keyword evidence="10" id="KW-0479">Metal-binding</keyword>
<dbReference type="GO" id="GO:0046872">
    <property type="term" value="F:metal ion binding"/>
    <property type="evidence" value="ECO:0007669"/>
    <property type="project" value="UniProtKB-KW"/>
</dbReference>
<evidence type="ECO:0000259" key="13">
    <source>
        <dbReference type="Pfam" id="PF00884"/>
    </source>
</evidence>
<reference evidence="14" key="1">
    <citation type="submission" date="2020-09" db="EMBL/GenBank/DDBJ databases">
        <title>A novel bacterium of genus Paenibacillus, isolated from South China Sea.</title>
        <authorList>
            <person name="Huang H."/>
            <person name="Mo K."/>
            <person name="Hu Y."/>
        </authorList>
    </citation>
    <scope>NUCLEOTIDE SEQUENCE</scope>
    <source>
        <strain evidence="14">IB182493</strain>
    </source>
</reference>
<comment type="caution">
    <text evidence="14">The sequence shown here is derived from an EMBL/GenBank/DDBJ whole genome shotgun (WGS) entry which is preliminary data.</text>
</comment>